<accession>A0A409WWE6</accession>
<dbReference type="STRING" id="93625.A0A409WWE6"/>
<evidence type="ECO:0000313" key="1">
    <source>
        <dbReference type="EMBL" id="PPQ82786.1"/>
    </source>
</evidence>
<sequence>MLPESASHEADPFKPLRAFCDRHKPTISQFGLVALDLALDPTRGLRDIVLIKVKSNPSATKPQNSFTMVDAAVLPLDCRESLEYFGAEECEEYRSRLLNFRNLCIENGNLGGIMVIVSDIEKNLMFNYSVSFREETLNLVPGQPWVEPLMNILNNGIVL</sequence>
<keyword evidence="2" id="KW-1185">Reference proteome</keyword>
<dbReference type="InParanoid" id="A0A409WWE6"/>
<gene>
    <name evidence="1" type="ORF">CVT25_009281</name>
</gene>
<dbReference type="AlphaFoldDB" id="A0A409WWE6"/>
<name>A0A409WWE6_PSICY</name>
<protein>
    <submittedName>
        <fullName evidence="1">Uncharacterized protein</fullName>
    </submittedName>
</protein>
<organism evidence="1 2">
    <name type="scientific">Psilocybe cyanescens</name>
    <dbReference type="NCBI Taxonomy" id="93625"/>
    <lineage>
        <taxon>Eukaryota</taxon>
        <taxon>Fungi</taxon>
        <taxon>Dikarya</taxon>
        <taxon>Basidiomycota</taxon>
        <taxon>Agaricomycotina</taxon>
        <taxon>Agaricomycetes</taxon>
        <taxon>Agaricomycetidae</taxon>
        <taxon>Agaricales</taxon>
        <taxon>Agaricineae</taxon>
        <taxon>Strophariaceae</taxon>
        <taxon>Psilocybe</taxon>
    </lineage>
</organism>
<dbReference type="OrthoDB" id="341421at2759"/>
<reference evidence="1 2" key="1">
    <citation type="journal article" date="2018" name="Evol. Lett.">
        <title>Horizontal gene cluster transfer increased hallucinogenic mushroom diversity.</title>
        <authorList>
            <person name="Reynolds H.T."/>
            <person name="Vijayakumar V."/>
            <person name="Gluck-Thaler E."/>
            <person name="Korotkin H.B."/>
            <person name="Matheny P.B."/>
            <person name="Slot J.C."/>
        </authorList>
    </citation>
    <scope>NUCLEOTIDE SEQUENCE [LARGE SCALE GENOMIC DNA]</scope>
    <source>
        <strain evidence="1 2">2631</strain>
    </source>
</reference>
<evidence type="ECO:0000313" key="2">
    <source>
        <dbReference type="Proteomes" id="UP000283269"/>
    </source>
</evidence>
<dbReference type="EMBL" id="NHYD01003095">
    <property type="protein sequence ID" value="PPQ82786.1"/>
    <property type="molecule type" value="Genomic_DNA"/>
</dbReference>
<dbReference type="Proteomes" id="UP000283269">
    <property type="component" value="Unassembled WGS sequence"/>
</dbReference>
<comment type="caution">
    <text evidence="1">The sequence shown here is derived from an EMBL/GenBank/DDBJ whole genome shotgun (WGS) entry which is preliminary data.</text>
</comment>
<proteinExistence type="predicted"/>